<dbReference type="EC" id="2.7.1.107" evidence="9"/>
<evidence type="ECO:0000313" key="12">
    <source>
        <dbReference type="EnsemblPlants" id="KQL00594"/>
    </source>
</evidence>
<evidence type="ECO:0000256" key="6">
    <source>
        <dbReference type="ARBA" id="ARBA00022821"/>
    </source>
</evidence>
<evidence type="ECO:0000256" key="7">
    <source>
        <dbReference type="ARBA" id="ARBA00022840"/>
    </source>
</evidence>
<sequence length="580" mass="64266">MANMQEIKTESGCLTASCSCPPRVLPSPLTRPLPPSHPPPPPPVDSSEIEISSSGGPTPARRRLKVPCRRNLRSQPRFCRMEGEAEIVVGSCSKPCGPLEEYHIPDYILKPDAQQVIVDHAPRCPVVVFINSRSGGQLGSSLIKTYRELLNEAQVFDLSEEAPDKVLHRLYVNLERLKMEGDILAVQIWRTLRLIVAGGDGTASWLLGVVSDLKLAHPPPVATVPLGTGNNLPFSFGWGKKNPSTDQEAVKSFLGLVKHAKEIKIDSWHIILRMRVPKEGPCDPIAPLELPHSLHAFHRVSSGDSLNMEGYHTFRGGFWNYFSMGMDAEVSYAFHSERKRNPEKFKNQLTNQGTYAKLGLKQGWFCASLSQSSSRNLAQLAKVKVMKRPGSHWEELQIHHSIRSIVCLNLPSFSGGLNPWGMPGTRRAADREFTAPFVDDGLIEVVGFRDAWHGLVLLAPNGHGTRIAQAHRIRFEFHKGVADHTFMRVDGEPWKQPLPTDDDTVVVEISHLGQVSMLANEPCRSKSVSDPSSLPLPAQDSHGDGKDPAEEEDEWEDGRRKFGAADTFRLPDEIDIAHLS</sequence>
<gene>
    <name evidence="12" type="primary">LOC101765720</name>
</gene>
<reference evidence="12" key="2">
    <citation type="submission" date="2018-08" db="UniProtKB">
        <authorList>
            <consortium name="EnsemblPlants"/>
        </authorList>
    </citation>
    <scope>IDENTIFICATION</scope>
    <source>
        <strain evidence="12">Yugu1</strain>
    </source>
</reference>
<dbReference type="GO" id="GO:0006952">
    <property type="term" value="P:defense response"/>
    <property type="evidence" value="ECO:0007669"/>
    <property type="project" value="UniProtKB-KW"/>
</dbReference>
<evidence type="ECO:0000256" key="4">
    <source>
        <dbReference type="ARBA" id="ARBA00022741"/>
    </source>
</evidence>
<dbReference type="Pfam" id="PF00609">
    <property type="entry name" value="DAGK_acc"/>
    <property type="match status" value="1"/>
</dbReference>
<feature type="compositionally biased region" description="Low complexity" evidence="10">
    <location>
        <begin position="45"/>
        <end position="58"/>
    </location>
</feature>
<dbReference type="GO" id="GO:0035556">
    <property type="term" value="P:intracellular signal transduction"/>
    <property type="evidence" value="ECO:0000318"/>
    <property type="project" value="GO_Central"/>
</dbReference>
<dbReference type="FunCoup" id="K3YGV9">
    <property type="interactions" value="140"/>
</dbReference>
<evidence type="ECO:0000256" key="5">
    <source>
        <dbReference type="ARBA" id="ARBA00022777"/>
    </source>
</evidence>
<dbReference type="InterPro" id="IPR037607">
    <property type="entry name" value="DGK"/>
</dbReference>
<evidence type="ECO:0000256" key="2">
    <source>
        <dbReference type="ARBA" id="ARBA00011245"/>
    </source>
</evidence>
<organism evidence="12 13">
    <name type="scientific">Setaria italica</name>
    <name type="common">Foxtail millet</name>
    <name type="synonym">Panicum italicum</name>
    <dbReference type="NCBI Taxonomy" id="4555"/>
    <lineage>
        <taxon>Eukaryota</taxon>
        <taxon>Viridiplantae</taxon>
        <taxon>Streptophyta</taxon>
        <taxon>Embryophyta</taxon>
        <taxon>Tracheophyta</taxon>
        <taxon>Spermatophyta</taxon>
        <taxon>Magnoliopsida</taxon>
        <taxon>Liliopsida</taxon>
        <taxon>Poales</taxon>
        <taxon>Poaceae</taxon>
        <taxon>PACMAD clade</taxon>
        <taxon>Panicoideae</taxon>
        <taxon>Panicodae</taxon>
        <taxon>Paniceae</taxon>
        <taxon>Cenchrinae</taxon>
        <taxon>Setaria</taxon>
    </lineage>
</organism>
<dbReference type="SUPFAM" id="SSF111331">
    <property type="entry name" value="NAD kinase/diacylglycerol kinase-like"/>
    <property type="match status" value="1"/>
</dbReference>
<evidence type="ECO:0000313" key="13">
    <source>
        <dbReference type="Proteomes" id="UP000004995"/>
    </source>
</evidence>
<dbReference type="InterPro" id="IPR017438">
    <property type="entry name" value="ATP-NAD_kinase_N"/>
</dbReference>
<protein>
    <recommendedName>
        <fullName evidence="9">Diacylglycerol kinase</fullName>
        <shortName evidence="9">DAG kinase</shortName>
        <ecNumber evidence="9">2.7.1.107</ecNumber>
    </recommendedName>
</protein>
<dbReference type="HOGENOM" id="CLU_002706_46_2_1"/>
<dbReference type="AlphaFoldDB" id="K3YGV9"/>
<dbReference type="Gene3D" id="2.60.200.40">
    <property type="match status" value="1"/>
</dbReference>
<dbReference type="InterPro" id="IPR001206">
    <property type="entry name" value="Diacylglycerol_kinase_cat_dom"/>
</dbReference>
<dbReference type="OMA" id="IEKHDYW"/>
<feature type="region of interest" description="Disordered" evidence="10">
    <location>
        <begin position="522"/>
        <end position="566"/>
    </location>
</feature>
<keyword evidence="7 9" id="KW-0067">ATP-binding</keyword>
<evidence type="ECO:0000256" key="9">
    <source>
        <dbReference type="RuleBase" id="RU361128"/>
    </source>
</evidence>
<feature type="region of interest" description="Disordered" evidence="10">
    <location>
        <begin position="28"/>
        <end position="64"/>
    </location>
</feature>
<evidence type="ECO:0000256" key="10">
    <source>
        <dbReference type="SAM" id="MobiDB-lite"/>
    </source>
</evidence>
<keyword evidence="5 9" id="KW-0418">Kinase</keyword>
<dbReference type="GO" id="GO:0016020">
    <property type="term" value="C:membrane"/>
    <property type="evidence" value="ECO:0000318"/>
    <property type="project" value="GO_Central"/>
</dbReference>
<dbReference type="Gene3D" id="3.40.50.10330">
    <property type="entry name" value="Probable inorganic polyphosphate/atp-NAD kinase, domain 1"/>
    <property type="match status" value="1"/>
</dbReference>
<dbReference type="FunFam" id="3.40.50.10330:FF:000016">
    <property type="entry name" value="Diacylglycerol kinase"/>
    <property type="match status" value="1"/>
</dbReference>
<dbReference type="FunFam" id="2.60.200.40:FF:000007">
    <property type="entry name" value="diacylglycerol kinase"/>
    <property type="match status" value="1"/>
</dbReference>
<keyword evidence="3 9" id="KW-0808">Transferase</keyword>
<dbReference type="GO" id="GO:0007200">
    <property type="term" value="P:phospholipase C-activating G protein-coupled receptor signaling pathway"/>
    <property type="evidence" value="ECO:0007669"/>
    <property type="project" value="InterPro"/>
</dbReference>
<keyword evidence="13" id="KW-1185">Reference proteome</keyword>
<evidence type="ECO:0000256" key="1">
    <source>
        <dbReference type="ARBA" id="ARBA00009280"/>
    </source>
</evidence>
<dbReference type="PANTHER" id="PTHR11255">
    <property type="entry name" value="DIACYLGLYCEROL KINASE"/>
    <property type="match status" value="1"/>
</dbReference>
<dbReference type="PROSITE" id="PS50146">
    <property type="entry name" value="DAGK"/>
    <property type="match status" value="1"/>
</dbReference>
<keyword evidence="6" id="KW-0611">Plant defense</keyword>
<dbReference type="InterPro" id="IPR016064">
    <property type="entry name" value="NAD/diacylglycerol_kinase_sf"/>
</dbReference>
<comment type="subunit">
    <text evidence="2">Monomer.</text>
</comment>
<dbReference type="Pfam" id="PF00781">
    <property type="entry name" value="DAGK_cat"/>
    <property type="match status" value="1"/>
</dbReference>
<proteinExistence type="inferred from homology"/>
<dbReference type="PANTHER" id="PTHR11255:SF47">
    <property type="entry name" value="DIACYLGLYCEROL KINASE"/>
    <property type="match status" value="1"/>
</dbReference>
<keyword evidence="8" id="KW-0346">Stress response</keyword>
<dbReference type="Proteomes" id="UP000004995">
    <property type="component" value="Unassembled WGS sequence"/>
</dbReference>
<dbReference type="InParanoid" id="K3YGV9"/>
<dbReference type="GO" id="GO:0005524">
    <property type="term" value="F:ATP binding"/>
    <property type="evidence" value="ECO:0007669"/>
    <property type="project" value="UniProtKB-KW"/>
</dbReference>
<evidence type="ECO:0000256" key="3">
    <source>
        <dbReference type="ARBA" id="ARBA00022679"/>
    </source>
</evidence>
<dbReference type="EMBL" id="AGNK02003534">
    <property type="status" value="NOT_ANNOTATED_CDS"/>
    <property type="molecule type" value="Genomic_DNA"/>
</dbReference>
<dbReference type="SMART" id="SM00045">
    <property type="entry name" value="DAGKa"/>
    <property type="match status" value="1"/>
</dbReference>
<comment type="similarity">
    <text evidence="1 9">Belongs to the eukaryotic diacylglycerol kinase family.</text>
</comment>
<feature type="compositionally biased region" description="Pro residues" evidence="10">
    <location>
        <begin position="28"/>
        <end position="44"/>
    </location>
</feature>
<keyword evidence="4 9" id="KW-0547">Nucleotide-binding</keyword>
<evidence type="ECO:0000256" key="8">
    <source>
        <dbReference type="ARBA" id="ARBA00023016"/>
    </source>
</evidence>
<accession>K3YGV9</accession>
<name>K3YGV9_SETIT</name>
<dbReference type="GO" id="GO:0046486">
    <property type="term" value="P:glycerolipid metabolic process"/>
    <property type="evidence" value="ECO:0000318"/>
    <property type="project" value="GO_Central"/>
</dbReference>
<dbReference type="eggNOG" id="KOG1169">
    <property type="taxonomic scope" value="Eukaryota"/>
</dbReference>
<comment type="catalytic activity">
    <reaction evidence="9">
        <text>a 1,2-diacyl-sn-glycerol + ATP = a 1,2-diacyl-sn-glycero-3-phosphate + ADP + H(+)</text>
        <dbReference type="Rhea" id="RHEA:10272"/>
        <dbReference type="ChEBI" id="CHEBI:15378"/>
        <dbReference type="ChEBI" id="CHEBI:17815"/>
        <dbReference type="ChEBI" id="CHEBI:30616"/>
        <dbReference type="ChEBI" id="CHEBI:58608"/>
        <dbReference type="ChEBI" id="CHEBI:456216"/>
        <dbReference type="EC" id="2.7.1.107"/>
    </reaction>
</comment>
<dbReference type="EnsemblPlants" id="KQL00594">
    <property type="protein sequence ID" value="KQL00594"/>
    <property type="gene ID" value="SETIT_013477mg"/>
</dbReference>
<dbReference type="STRING" id="4555.K3YGV9"/>
<dbReference type="InterPro" id="IPR000756">
    <property type="entry name" value="Diacylglycerol_kin_accessory"/>
</dbReference>
<dbReference type="SMART" id="SM00046">
    <property type="entry name" value="DAGKc"/>
    <property type="match status" value="1"/>
</dbReference>
<dbReference type="Gramene" id="KQL00594">
    <property type="protein sequence ID" value="KQL00594"/>
    <property type="gene ID" value="SETIT_013477mg"/>
</dbReference>
<reference evidence="13" key="1">
    <citation type="journal article" date="2012" name="Nat. Biotechnol.">
        <title>Reference genome sequence of the model plant Setaria.</title>
        <authorList>
            <person name="Bennetzen J.L."/>
            <person name="Schmutz J."/>
            <person name="Wang H."/>
            <person name="Percifield R."/>
            <person name="Hawkins J."/>
            <person name="Pontaroli A.C."/>
            <person name="Estep M."/>
            <person name="Feng L."/>
            <person name="Vaughn J.N."/>
            <person name="Grimwood J."/>
            <person name="Jenkins J."/>
            <person name="Barry K."/>
            <person name="Lindquist E."/>
            <person name="Hellsten U."/>
            <person name="Deshpande S."/>
            <person name="Wang X."/>
            <person name="Wu X."/>
            <person name="Mitros T."/>
            <person name="Triplett J."/>
            <person name="Yang X."/>
            <person name="Ye C.Y."/>
            <person name="Mauro-Herrera M."/>
            <person name="Wang L."/>
            <person name="Li P."/>
            <person name="Sharma M."/>
            <person name="Sharma R."/>
            <person name="Ronald P.C."/>
            <person name="Panaud O."/>
            <person name="Kellogg E.A."/>
            <person name="Brutnell T.P."/>
            <person name="Doust A.N."/>
            <person name="Tuskan G.A."/>
            <person name="Rokhsar D."/>
            <person name="Devos K.M."/>
        </authorList>
    </citation>
    <scope>NUCLEOTIDE SEQUENCE [LARGE SCALE GENOMIC DNA]</scope>
    <source>
        <strain evidence="13">cv. Yugu1</strain>
    </source>
</reference>
<feature type="domain" description="DAGKc" evidence="11">
    <location>
        <begin position="121"/>
        <end position="274"/>
    </location>
</feature>
<dbReference type="GO" id="GO:0004143">
    <property type="term" value="F:ATP-dependent diacylglycerol kinase activity"/>
    <property type="evidence" value="ECO:0000318"/>
    <property type="project" value="GO_Central"/>
</dbReference>
<evidence type="ECO:0000259" key="11">
    <source>
        <dbReference type="PROSITE" id="PS50146"/>
    </source>
</evidence>